<dbReference type="EMBL" id="CP027306">
    <property type="protein sequence ID" value="AXE82283.1"/>
    <property type="molecule type" value="Genomic_DNA"/>
</dbReference>
<evidence type="ECO:0000313" key="2">
    <source>
        <dbReference type="EMBL" id="AXE82283.1"/>
    </source>
</evidence>
<protein>
    <submittedName>
        <fullName evidence="2">Uncharacterized protein</fullName>
    </submittedName>
</protein>
<feature type="region of interest" description="Disordered" evidence="1">
    <location>
        <begin position="1"/>
        <end position="41"/>
    </location>
</feature>
<evidence type="ECO:0000256" key="1">
    <source>
        <dbReference type="SAM" id="MobiDB-lite"/>
    </source>
</evidence>
<gene>
    <name evidence="2" type="ORF">C5746_41675</name>
</gene>
<organism evidence="2 3">
    <name type="scientific">Streptomyces atratus</name>
    <dbReference type="NCBI Taxonomy" id="1893"/>
    <lineage>
        <taxon>Bacteria</taxon>
        <taxon>Bacillati</taxon>
        <taxon>Actinomycetota</taxon>
        <taxon>Actinomycetes</taxon>
        <taxon>Kitasatosporales</taxon>
        <taxon>Streptomycetaceae</taxon>
        <taxon>Streptomyces</taxon>
    </lineage>
</organism>
<dbReference type="AlphaFoldDB" id="A0A2Z5JPI6"/>
<sequence>MHGVNGRPPATQLRLARPLAADLRRPRERPTAPNRPAPARARRCFTRADRSTVVNNVSPAGRSGRRSAGATVTGRATCGGGRPSRCTGRAAVPLRVTWRASGAGGRGGGCRGGCAAGEFREER</sequence>
<dbReference type="KEGG" id="sata:C5746_41675"/>
<proteinExistence type="predicted"/>
<name>A0A2Z5JPI6_STRAR</name>
<accession>A0A2Z5JPI6</accession>
<reference evidence="2 3" key="1">
    <citation type="journal article" date="2018" name="Front. Microbiol.">
        <title>Genome Sequencing of Streptomyces atratus SCSIOZH16 and Activation Production of Nocardamine via Metabolic Engineering.</title>
        <authorList>
            <person name="Li Y."/>
            <person name="Zhang C."/>
            <person name="Liu C."/>
            <person name="Ju J."/>
            <person name="Ma J."/>
        </authorList>
    </citation>
    <scope>NUCLEOTIDE SEQUENCE [LARGE SCALE GENOMIC DNA]</scope>
    <source>
        <strain evidence="2 3">SCSIO_ZH16</strain>
    </source>
</reference>
<dbReference type="Proteomes" id="UP000252698">
    <property type="component" value="Chromosome"/>
</dbReference>
<evidence type="ECO:0000313" key="3">
    <source>
        <dbReference type="Proteomes" id="UP000252698"/>
    </source>
</evidence>
<feature type="region of interest" description="Disordered" evidence="1">
    <location>
        <begin position="55"/>
        <end position="85"/>
    </location>
</feature>